<evidence type="ECO:0000313" key="2">
    <source>
        <dbReference type="Proteomes" id="UP000193587"/>
    </source>
</evidence>
<dbReference type="EMBL" id="NEDJ01000074">
    <property type="protein sequence ID" value="OSO93838.1"/>
    <property type="molecule type" value="Genomic_DNA"/>
</dbReference>
<evidence type="ECO:0000313" key="1">
    <source>
        <dbReference type="EMBL" id="OSO93838.1"/>
    </source>
</evidence>
<protein>
    <submittedName>
        <fullName evidence="1">Uncharacterized protein</fullName>
    </submittedName>
</protein>
<accession>A0A1X4G9K9</accession>
<dbReference type="AlphaFoldDB" id="A0A1X4G9K9"/>
<sequence length="121" mass="12699">MEHCFACDTDYGYLGTTPHEGSCPACGSSVVTPAGELSVVDTTTWESANSLSTIHVTAVDARSRRFEFVVAARRGRGELVCLAIDGMAVPTDTVWSVPAAVATRVTAHGIRLSDSTPAQSI</sequence>
<reference evidence="1 2" key="1">
    <citation type="submission" date="2017-04" db="EMBL/GenBank/DDBJ databases">
        <title>MLSA of the genus Halorubrum.</title>
        <authorList>
            <person name="De La Haba R."/>
            <person name="Sanchez-Porro C."/>
            <person name="Infante-Dominguez C."/>
            <person name="Ventosa A."/>
        </authorList>
    </citation>
    <scope>NUCLEOTIDE SEQUENCE [LARGE SCALE GENOMIC DNA]</scope>
    <source>
        <strain evidence="1 2">DSM 17463</strain>
    </source>
</reference>
<name>A0A1X4G9K9_HALEZ</name>
<comment type="caution">
    <text evidence="1">The sequence shown here is derived from an EMBL/GenBank/DDBJ whole genome shotgun (WGS) entry which is preliminary data.</text>
</comment>
<dbReference type="Proteomes" id="UP000193587">
    <property type="component" value="Unassembled WGS sequence"/>
</dbReference>
<organism evidence="1 2">
    <name type="scientific">Halorubrum ezzemoulense DSM 17463</name>
    <dbReference type="NCBI Taxonomy" id="1121945"/>
    <lineage>
        <taxon>Archaea</taxon>
        <taxon>Methanobacteriati</taxon>
        <taxon>Methanobacteriota</taxon>
        <taxon>Stenosarchaea group</taxon>
        <taxon>Halobacteria</taxon>
        <taxon>Halobacteriales</taxon>
        <taxon>Haloferacaceae</taxon>
        <taxon>Halorubrum</taxon>
    </lineage>
</organism>
<gene>
    <name evidence="1" type="ORF">B9H04_15090</name>
</gene>
<proteinExistence type="predicted"/>